<dbReference type="PROSITE" id="PS01296">
    <property type="entry name" value="RSMI"/>
    <property type="match status" value="1"/>
</dbReference>
<dbReference type="EC" id="2.1.1.198" evidence="6"/>
<dbReference type="PANTHER" id="PTHR46111">
    <property type="entry name" value="RIBOSOMAL RNA SMALL SUBUNIT METHYLTRANSFERASE I"/>
    <property type="match status" value="1"/>
</dbReference>
<dbReference type="GO" id="GO:0070677">
    <property type="term" value="F:rRNA (cytosine-2'-O-)-methyltransferase activity"/>
    <property type="evidence" value="ECO:0007669"/>
    <property type="project" value="UniProtKB-UniRule"/>
</dbReference>
<proteinExistence type="inferred from homology"/>
<dbReference type="InterPro" id="IPR000878">
    <property type="entry name" value="4pyrrol_Mease"/>
</dbReference>
<evidence type="ECO:0000256" key="1">
    <source>
        <dbReference type="ARBA" id="ARBA00022490"/>
    </source>
</evidence>
<dbReference type="Gene3D" id="3.30.950.10">
    <property type="entry name" value="Methyltransferase, Cobalt-precorrin-4 Transmethylase, Domain 2"/>
    <property type="match status" value="1"/>
</dbReference>
<dbReference type="GO" id="GO:0005737">
    <property type="term" value="C:cytoplasm"/>
    <property type="evidence" value="ECO:0007669"/>
    <property type="project" value="UniProtKB-SubCell"/>
</dbReference>
<dbReference type="InterPro" id="IPR014777">
    <property type="entry name" value="4pyrrole_Mease_sub1"/>
</dbReference>
<organism evidence="8 9">
    <name type="scientific">Egicoccus halophilus</name>
    <dbReference type="NCBI Taxonomy" id="1670830"/>
    <lineage>
        <taxon>Bacteria</taxon>
        <taxon>Bacillati</taxon>
        <taxon>Actinomycetota</taxon>
        <taxon>Nitriliruptoria</taxon>
        <taxon>Egicoccales</taxon>
        <taxon>Egicoccaceae</taxon>
        <taxon>Egicoccus</taxon>
    </lineage>
</organism>
<dbReference type="Pfam" id="PF00590">
    <property type="entry name" value="TP_methylase"/>
    <property type="match status" value="1"/>
</dbReference>
<dbReference type="InterPro" id="IPR018063">
    <property type="entry name" value="SAM_MeTrfase_RsmI_CS"/>
</dbReference>
<dbReference type="SUPFAM" id="SSF53790">
    <property type="entry name" value="Tetrapyrrole methylase"/>
    <property type="match status" value="1"/>
</dbReference>
<keyword evidence="3 6" id="KW-0489">Methyltransferase</keyword>
<comment type="subcellular location">
    <subcellularLocation>
        <location evidence="6">Cytoplasm</location>
    </subcellularLocation>
</comment>
<dbReference type="CDD" id="cd11648">
    <property type="entry name" value="RsmI"/>
    <property type="match status" value="1"/>
</dbReference>
<dbReference type="EMBL" id="BMHA01000002">
    <property type="protein sequence ID" value="GGI03689.1"/>
    <property type="molecule type" value="Genomic_DNA"/>
</dbReference>
<name>A0A8J3A833_9ACTN</name>
<dbReference type="NCBIfam" id="TIGR00096">
    <property type="entry name" value="16S rRNA (cytidine(1402)-2'-O)-methyltransferase"/>
    <property type="match status" value="1"/>
</dbReference>
<dbReference type="PANTHER" id="PTHR46111:SF1">
    <property type="entry name" value="RIBOSOMAL RNA SMALL SUBUNIT METHYLTRANSFERASE I"/>
    <property type="match status" value="1"/>
</dbReference>
<evidence type="ECO:0000256" key="4">
    <source>
        <dbReference type="ARBA" id="ARBA00022679"/>
    </source>
</evidence>
<dbReference type="PIRSF" id="PIRSF005917">
    <property type="entry name" value="MTase_YraL"/>
    <property type="match status" value="1"/>
</dbReference>
<keyword evidence="2 6" id="KW-0698">rRNA processing</keyword>
<evidence type="ECO:0000256" key="6">
    <source>
        <dbReference type="HAMAP-Rule" id="MF_01877"/>
    </source>
</evidence>
<protein>
    <recommendedName>
        <fullName evidence="6">Ribosomal RNA small subunit methyltransferase I</fullName>
        <ecNumber evidence="6">2.1.1.198</ecNumber>
    </recommendedName>
    <alternativeName>
        <fullName evidence="6">16S rRNA 2'-O-ribose C1402 methyltransferase</fullName>
    </alternativeName>
    <alternativeName>
        <fullName evidence="6">rRNA (cytidine-2'-O-)-methyltransferase RsmI</fullName>
    </alternativeName>
</protein>
<sequence length="278" mass="28537">MSGTLVVVATPIGNLGDLSPRAAEALCSADLVLAEDTRRTGRLLQHVGSGAPQRSLHEHNERERIGDVLEQLRAGARIALVSDAGTPTVSDPGYRLLAACAEAELAIEVVPGPSAALAALVLAALPTDRVAFEGFLPRKGAARRGRLAELTGEPRTMVLFVSPHRAAADLADLAGALGPQRPAALTRELTKLHEQVVRAPLGVLAERVADDGVRGEVTLVVAGAPASVPEPVGEDALVARVQALLATGMAKKAAIAEVATSAGVPKKVVYQAVVDAGS</sequence>
<evidence type="ECO:0000256" key="2">
    <source>
        <dbReference type="ARBA" id="ARBA00022552"/>
    </source>
</evidence>
<comment type="catalytic activity">
    <reaction evidence="6">
        <text>cytidine(1402) in 16S rRNA + S-adenosyl-L-methionine = 2'-O-methylcytidine(1402) in 16S rRNA + S-adenosyl-L-homocysteine + H(+)</text>
        <dbReference type="Rhea" id="RHEA:42924"/>
        <dbReference type="Rhea" id="RHEA-COMP:10285"/>
        <dbReference type="Rhea" id="RHEA-COMP:10286"/>
        <dbReference type="ChEBI" id="CHEBI:15378"/>
        <dbReference type="ChEBI" id="CHEBI:57856"/>
        <dbReference type="ChEBI" id="CHEBI:59789"/>
        <dbReference type="ChEBI" id="CHEBI:74495"/>
        <dbReference type="ChEBI" id="CHEBI:82748"/>
        <dbReference type="EC" id="2.1.1.198"/>
    </reaction>
</comment>
<dbReference type="Proteomes" id="UP000650511">
    <property type="component" value="Unassembled WGS sequence"/>
</dbReference>
<evidence type="ECO:0000256" key="5">
    <source>
        <dbReference type="ARBA" id="ARBA00022691"/>
    </source>
</evidence>
<reference evidence="8" key="2">
    <citation type="submission" date="2020-09" db="EMBL/GenBank/DDBJ databases">
        <authorList>
            <person name="Sun Q."/>
            <person name="Zhou Y."/>
        </authorList>
    </citation>
    <scope>NUCLEOTIDE SEQUENCE</scope>
    <source>
        <strain evidence="8">CGMCC 1.14988</strain>
    </source>
</reference>
<comment type="similarity">
    <text evidence="6">Belongs to the methyltransferase superfamily. RsmI family.</text>
</comment>
<keyword evidence="9" id="KW-1185">Reference proteome</keyword>
<dbReference type="AlphaFoldDB" id="A0A8J3A833"/>
<dbReference type="InterPro" id="IPR008189">
    <property type="entry name" value="rRNA_ssu_MeTfrase_I"/>
</dbReference>
<keyword evidence="1 6" id="KW-0963">Cytoplasm</keyword>
<evidence type="ECO:0000256" key="3">
    <source>
        <dbReference type="ARBA" id="ARBA00022603"/>
    </source>
</evidence>
<dbReference type="InterPro" id="IPR035996">
    <property type="entry name" value="4pyrrol_Methylase_sf"/>
</dbReference>
<dbReference type="Gene3D" id="3.40.1010.10">
    <property type="entry name" value="Cobalt-precorrin-4 Transmethylase, Domain 1"/>
    <property type="match status" value="1"/>
</dbReference>
<accession>A0A8J3A833</accession>
<dbReference type="HAMAP" id="MF_01877">
    <property type="entry name" value="16SrRNA_methyltr_I"/>
    <property type="match status" value="1"/>
</dbReference>
<dbReference type="FunFam" id="3.40.1010.10:FF:000007">
    <property type="entry name" value="Ribosomal RNA small subunit methyltransferase I"/>
    <property type="match status" value="1"/>
</dbReference>
<evidence type="ECO:0000259" key="7">
    <source>
        <dbReference type="Pfam" id="PF00590"/>
    </source>
</evidence>
<comment type="function">
    <text evidence="6">Catalyzes the 2'-O-methylation of the ribose of cytidine 1402 (C1402) in 16S rRNA.</text>
</comment>
<gene>
    <name evidence="6 8" type="primary">rsmI</name>
    <name evidence="8" type="ORF">GCM10011354_05290</name>
</gene>
<evidence type="ECO:0000313" key="9">
    <source>
        <dbReference type="Proteomes" id="UP000650511"/>
    </source>
</evidence>
<keyword evidence="5 6" id="KW-0949">S-adenosyl-L-methionine</keyword>
<dbReference type="InterPro" id="IPR014776">
    <property type="entry name" value="4pyrrole_Mease_sub2"/>
</dbReference>
<dbReference type="OrthoDB" id="9809084at2"/>
<dbReference type="RefSeq" id="WP_130650961.1">
    <property type="nucleotide sequence ID" value="NZ_BMHA01000002.1"/>
</dbReference>
<reference evidence="8" key="1">
    <citation type="journal article" date="2014" name="Int. J. Syst. Evol. Microbiol.">
        <title>Complete genome sequence of Corynebacterium casei LMG S-19264T (=DSM 44701T), isolated from a smear-ripened cheese.</title>
        <authorList>
            <consortium name="US DOE Joint Genome Institute (JGI-PGF)"/>
            <person name="Walter F."/>
            <person name="Albersmeier A."/>
            <person name="Kalinowski J."/>
            <person name="Ruckert C."/>
        </authorList>
    </citation>
    <scope>NUCLEOTIDE SEQUENCE</scope>
    <source>
        <strain evidence="8">CGMCC 1.14988</strain>
    </source>
</reference>
<keyword evidence="4 6" id="KW-0808">Transferase</keyword>
<evidence type="ECO:0000313" key="8">
    <source>
        <dbReference type="EMBL" id="GGI03689.1"/>
    </source>
</evidence>
<comment type="caution">
    <text evidence="8">The sequence shown here is derived from an EMBL/GenBank/DDBJ whole genome shotgun (WGS) entry which is preliminary data.</text>
</comment>
<feature type="domain" description="Tetrapyrrole methylase" evidence="7">
    <location>
        <begin position="4"/>
        <end position="203"/>
    </location>
</feature>